<accession>A0A0B7N201</accession>
<dbReference type="AlphaFoldDB" id="A0A0B7N201"/>
<dbReference type="STRING" id="35722.A0A0B7N201"/>
<dbReference type="Proteomes" id="UP000054107">
    <property type="component" value="Unassembled WGS sequence"/>
</dbReference>
<evidence type="ECO:0000313" key="3">
    <source>
        <dbReference type="Proteomes" id="UP000054107"/>
    </source>
</evidence>
<reference evidence="2 3" key="1">
    <citation type="submission" date="2014-09" db="EMBL/GenBank/DDBJ databases">
        <authorList>
            <person name="Ellenberger Sabrina"/>
        </authorList>
    </citation>
    <scope>NUCLEOTIDE SEQUENCE [LARGE SCALE GENOMIC DNA]</scope>
    <source>
        <strain evidence="2 3">CBS 412.66</strain>
    </source>
</reference>
<dbReference type="GO" id="GO:0016791">
    <property type="term" value="F:phosphatase activity"/>
    <property type="evidence" value="ECO:0007669"/>
    <property type="project" value="InterPro"/>
</dbReference>
<name>A0A0B7N201_9FUNG</name>
<dbReference type="Gene3D" id="3.90.1470.20">
    <property type="match status" value="1"/>
</dbReference>
<evidence type="ECO:0000313" key="2">
    <source>
        <dbReference type="EMBL" id="CEP09388.1"/>
    </source>
</evidence>
<dbReference type="NCBIfam" id="TIGR01488">
    <property type="entry name" value="HAD-SF-IB"/>
    <property type="match status" value="1"/>
</dbReference>
<protein>
    <recommendedName>
        <fullName evidence="4">2,3-diketo-5-methylthio-1-phosphopentane phosphatase</fullName>
    </recommendedName>
</protein>
<evidence type="ECO:0008006" key="4">
    <source>
        <dbReference type="Google" id="ProtNLM"/>
    </source>
</evidence>
<dbReference type="SUPFAM" id="SSF56784">
    <property type="entry name" value="HAD-like"/>
    <property type="match status" value="1"/>
</dbReference>
<dbReference type="InterPro" id="IPR006384">
    <property type="entry name" value="HAD_hydro_PyrdxlP_Pase-like"/>
</dbReference>
<dbReference type="InterPro" id="IPR036412">
    <property type="entry name" value="HAD-like_sf"/>
</dbReference>
<gene>
    <name evidence="2" type="primary">PARPA_02882.1 scaffold 5990</name>
</gene>
<dbReference type="NCBIfam" id="TIGR01489">
    <property type="entry name" value="DKMTPPase-SF"/>
    <property type="match status" value="1"/>
</dbReference>
<dbReference type="OrthoDB" id="2342176at2759"/>
<dbReference type="Pfam" id="PF12710">
    <property type="entry name" value="HAD"/>
    <property type="match status" value="1"/>
</dbReference>
<sequence length="246" mass="27853">MLPKTKIQVFTDFDGTLSTEDTGVLIIDDPRCMGSEARKELERQIMDHETPYRDAVYKMWASCTLTWEEAWNDHLSKCSIDPGFPEFYKYCKKNDIPVTVVSSGMKPLIYKVLVKYMGKQADELDIVANNGRIEGREWEILYIDDTPYGNDKSKTILKARSNASDETIFVFCGDGVSDISAARHADVLFARNGRDLVTYCDRHGIPYIGFDSFKEVEKVVKDLAEGRSKLQKDEATGFSTVVSLDL</sequence>
<keyword evidence="3" id="KW-1185">Reference proteome</keyword>
<evidence type="ECO:0000256" key="1">
    <source>
        <dbReference type="ARBA" id="ARBA00022801"/>
    </source>
</evidence>
<dbReference type="EMBL" id="LN721622">
    <property type="protein sequence ID" value="CEP09388.1"/>
    <property type="molecule type" value="Genomic_DNA"/>
</dbReference>
<dbReference type="PANTHER" id="PTHR28181">
    <property type="entry name" value="UPF0655 PROTEIN YCR015C"/>
    <property type="match status" value="1"/>
</dbReference>
<dbReference type="Gene3D" id="3.40.50.1000">
    <property type="entry name" value="HAD superfamily/HAD-like"/>
    <property type="match status" value="1"/>
</dbReference>
<organism evidence="2 3">
    <name type="scientific">Parasitella parasitica</name>
    <dbReference type="NCBI Taxonomy" id="35722"/>
    <lineage>
        <taxon>Eukaryota</taxon>
        <taxon>Fungi</taxon>
        <taxon>Fungi incertae sedis</taxon>
        <taxon>Mucoromycota</taxon>
        <taxon>Mucoromycotina</taxon>
        <taxon>Mucoromycetes</taxon>
        <taxon>Mucorales</taxon>
        <taxon>Mucorineae</taxon>
        <taxon>Mucoraceae</taxon>
        <taxon>Parasitella</taxon>
    </lineage>
</organism>
<dbReference type="PANTHER" id="PTHR28181:SF2">
    <property type="entry name" value="PHOSPHORIC MONOESTER HYDROLASE"/>
    <property type="match status" value="1"/>
</dbReference>
<dbReference type="InterPro" id="IPR050849">
    <property type="entry name" value="HAD-like_hydrolase_phosphatase"/>
</dbReference>
<proteinExistence type="predicted"/>
<dbReference type="InterPro" id="IPR023214">
    <property type="entry name" value="HAD_sf"/>
</dbReference>
<keyword evidence="1" id="KW-0378">Hydrolase</keyword>